<name>A0A382E9S5_9ZZZZ</name>
<protein>
    <submittedName>
        <fullName evidence="1">Uncharacterized protein</fullName>
    </submittedName>
</protein>
<evidence type="ECO:0000313" key="1">
    <source>
        <dbReference type="EMBL" id="SVB46844.1"/>
    </source>
</evidence>
<dbReference type="AlphaFoldDB" id="A0A382E9S5"/>
<accession>A0A382E9S5</accession>
<proteinExistence type="predicted"/>
<dbReference type="EMBL" id="UINC01043176">
    <property type="protein sequence ID" value="SVB46844.1"/>
    <property type="molecule type" value="Genomic_DNA"/>
</dbReference>
<gene>
    <name evidence="1" type="ORF">METZ01_LOCUS199698</name>
</gene>
<reference evidence="1" key="1">
    <citation type="submission" date="2018-05" db="EMBL/GenBank/DDBJ databases">
        <authorList>
            <person name="Lanie J.A."/>
            <person name="Ng W.-L."/>
            <person name="Kazmierczak K.M."/>
            <person name="Andrzejewski T.M."/>
            <person name="Davidsen T.M."/>
            <person name="Wayne K.J."/>
            <person name="Tettelin H."/>
            <person name="Glass J.I."/>
            <person name="Rusch D."/>
            <person name="Podicherti R."/>
            <person name="Tsui H.-C.T."/>
            <person name="Winkler M.E."/>
        </authorList>
    </citation>
    <scope>NUCLEOTIDE SEQUENCE</scope>
</reference>
<sequence>MELKMLLVIVLSVTTATLSKEVAAGDIYALGVDGCKRARQAWKADMLCEFKPIHYRKKIIEFGDGACEITKTQSLTDTKMQIVDMECDSEGDFYRTKAVVYVYNINGKKYLGMMGDNMIWGMSGVIKSEFCFRVSECTDKYPGN</sequence>
<organism evidence="1">
    <name type="scientific">marine metagenome</name>
    <dbReference type="NCBI Taxonomy" id="408172"/>
    <lineage>
        <taxon>unclassified sequences</taxon>
        <taxon>metagenomes</taxon>
        <taxon>ecological metagenomes</taxon>
    </lineage>
</organism>